<dbReference type="SUPFAM" id="SSF53098">
    <property type="entry name" value="Ribonuclease H-like"/>
    <property type="match status" value="1"/>
</dbReference>
<evidence type="ECO:0000256" key="4">
    <source>
        <dbReference type="ARBA" id="ARBA00023172"/>
    </source>
</evidence>
<reference evidence="5 6" key="1">
    <citation type="journal article" date="2020" name="Sci. Rep.">
        <title>A novel cyanobacterial geosmin producer, revising GeoA distribution and dispersion patterns in Bacteria.</title>
        <authorList>
            <person name="Churro C."/>
            <person name="Semedo-Aguiar A.P."/>
            <person name="Silva A.D."/>
            <person name="Pereira-Leal J.B."/>
            <person name="Leite R.B."/>
        </authorList>
    </citation>
    <scope>NUCLEOTIDE SEQUENCE [LARGE SCALE GENOMIC DNA]</scope>
    <source>
        <strain evidence="5 6">IPMA8</strain>
    </source>
</reference>
<comment type="caution">
    <text evidence="5">The sequence shown here is derived from an EMBL/GenBank/DDBJ whole genome shotgun (WGS) entry which is preliminary data.</text>
</comment>
<evidence type="ECO:0000256" key="2">
    <source>
        <dbReference type="ARBA" id="ARBA00008841"/>
    </source>
</evidence>
<comment type="function">
    <text evidence="1">Absolutely required for transposition of IS1.</text>
</comment>
<gene>
    <name evidence="5" type="ORF">E5S67_00409</name>
</gene>
<dbReference type="Proteomes" id="UP000702425">
    <property type="component" value="Unassembled WGS sequence"/>
</dbReference>
<accession>A0ABX2CRG7</accession>
<sequence>MDELWSFVDSKGNQQWVWLALDAQTREIVGVHIGDRSAVSAQALWNSMPPVYRQCAVIYTDHWSAYDSVLPSKRHQSVDKDSGLTSYIERFNCTIRQRVSRLVRKSLGFSKKLENHLAAIWRFVHHYNANLQL</sequence>
<dbReference type="InterPro" id="IPR051354">
    <property type="entry name" value="Transposase_27_IS1"/>
</dbReference>
<dbReference type="EMBL" id="SRRZ01000005">
    <property type="protein sequence ID" value="NQE32693.1"/>
    <property type="molecule type" value="Genomic_DNA"/>
</dbReference>
<dbReference type="PANTHER" id="PTHR33293:SF1">
    <property type="entry name" value="INSERTION ELEMENT IS1 1 PROTEIN INSB-RELATED"/>
    <property type="match status" value="1"/>
</dbReference>
<evidence type="ECO:0000256" key="3">
    <source>
        <dbReference type="ARBA" id="ARBA00022578"/>
    </source>
</evidence>
<evidence type="ECO:0000313" key="5">
    <source>
        <dbReference type="EMBL" id="NQE32693.1"/>
    </source>
</evidence>
<keyword evidence="6" id="KW-1185">Reference proteome</keyword>
<dbReference type="PANTHER" id="PTHR33293">
    <property type="entry name" value="INSERTION ELEMENT IS1 1 PROTEIN INSB-RELATED"/>
    <property type="match status" value="1"/>
</dbReference>
<proteinExistence type="inferred from homology"/>
<keyword evidence="4" id="KW-0233">DNA recombination</keyword>
<comment type="similarity">
    <text evidence="2">Belongs to the transposase 27 family.</text>
</comment>
<organism evidence="5 6">
    <name type="scientific">Microcoleus asticus IPMA8</name>
    <dbReference type="NCBI Taxonomy" id="2563858"/>
    <lineage>
        <taxon>Bacteria</taxon>
        <taxon>Bacillati</taxon>
        <taxon>Cyanobacteriota</taxon>
        <taxon>Cyanophyceae</taxon>
        <taxon>Oscillatoriophycideae</taxon>
        <taxon>Oscillatoriales</taxon>
        <taxon>Microcoleaceae</taxon>
        <taxon>Microcoleus</taxon>
        <taxon>Microcoleus asticus</taxon>
    </lineage>
</organism>
<keyword evidence="3" id="KW-0815">Transposition</keyword>
<evidence type="ECO:0008006" key="7">
    <source>
        <dbReference type="Google" id="ProtNLM"/>
    </source>
</evidence>
<dbReference type="NCBIfam" id="NF033558">
    <property type="entry name" value="transpos_IS1"/>
    <property type="match status" value="1"/>
</dbReference>
<evidence type="ECO:0000313" key="6">
    <source>
        <dbReference type="Proteomes" id="UP000702425"/>
    </source>
</evidence>
<evidence type="ECO:0000256" key="1">
    <source>
        <dbReference type="ARBA" id="ARBA00004091"/>
    </source>
</evidence>
<dbReference type="InterPro" id="IPR005063">
    <property type="entry name" value="Transposase_27"/>
</dbReference>
<protein>
    <recommendedName>
        <fullName evidence="7">IS1 transposase</fullName>
    </recommendedName>
</protein>
<name>A0ABX2CRG7_9CYAN</name>
<dbReference type="InterPro" id="IPR012337">
    <property type="entry name" value="RNaseH-like_sf"/>
</dbReference>
<dbReference type="Pfam" id="PF03400">
    <property type="entry name" value="DDE_Tnp_IS1"/>
    <property type="match status" value="1"/>
</dbReference>